<dbReference type="EMBL" id="CP159510">
    <property type="protein sequence ID" value="XCJ16972.1"/>
    <property type="molecule type" value="Genomic_DNA"/>
</dbReference>
<dbReference type="AlphaFoldDB" id="A0AAU8IFJ2"/>
<evidence type="ECO:0008006" key="2">
    <source>
        <dbReference type="Google" id="ProtNLM"/>
    </source>
</evidence>
<dbReference type="Gene3D" id="3.30.300.30">
    <property type="match status" value="1"/>
</dbReference>
<sequence length="178" mass="20076">MELKIDSPDAEGVGEILAKGDNIMLGYYNDPVATAHTFKNGYFRTGDLGSIDKDGALYIRGRMKNVIVTANGKNIYPEELEARLLEKEPISEALVLSGNDRRGSACVKAKIFPNLDYVTRIMGHLPAKEEIQALVKSIIDEVNNKMPDYKHIRMYEIIEKEFEKTTTRKIRRCGLNLV</sequence>
<dbReference type="SUPFAM" id="SSF56801">
    <property type="entry name" value="Acetyl-CoA synthetase-like"/>
    <property type="match status" value="1"/>
</dbReference>
<accession>A0AAU8IFJ2</accession>
<dbReference type="PANTHER" id="PTHR24096:SF420">
    <property type="entry name" value="LONG-CHAIN-FATTY-ACID--COA LIGASE-RELATED"/>
    <property type="match status" value="1"/>
</dbReference>
<dbReference type="Pfam" id="PF23562">
    <property type="entry name" value="AMP-binding_C_3"/>
    <property type="match status" value="1"/>
</dbReference>
<dbReference type="RefSeq" id="WP_353948308.1">
    <property type="nucleotide sequence ID" value="NZ_CP159510.1"/>
</dbReference>
<dbReference type="InterPro" id="IPR045851">
    <property type="entry name" value="AMP-bd_C_sf"/>
</dbReference>
<dbReference type="GO" id="GO:0016405">
    <property type="term" value="F:CoA-ligase activity"/>
    <property type="evidence" value="ECO:0007669"/>
    <property type="project" value="TreeGrafter"/>
</dbReference>
<dbReference type="InterPro" id="IPR042099">
    <property type="entry name" value="ANL_N_sf"/>
</dbReference>
<protein>
    <recommendedName>
        <fullName evidence="2">AMP-dependent synthetase/ligase domain-containing protein</fullName>
    </recommendedName>
</protein>
<dbReference type="PANTHER" id="PTHR24096">
    <property type="entry name" value="LONG-CHAIN-FATTY-ACID--COA LIGASE"/>
    <property type="match status" value="1"/>
</dbReference>
<name>A0AAU8IFJ2_9BACL</name>
<dbReference type="Gene3D" id="3.40.50.12780">
    <property type="entry name" value="N-terminal domain of ligase-like"/>
    <property type="match status" value="1"/>
</dbReference>
<evidence type="ECO:0000313" key="1">
    <source>
        <dbReference type="EMBL" id="XCJ16972.1"/>
    </source>
</evidence>
<proteinExistence type="predicted"/>
<reference evidence="1" key="1">
    <citation type="submission" date="2024-06" db="EMBL/GenBank/DDBJ databases">
        <authorList>
            <person name="Fan A."/>
            <person name="Zhang F.Y."/>
            <person name="Zhang L."/>
        </authorList>
    </citation>
    <scope>NUCLEOTIDE SEQUENCE</scope>
    <source>
        <strain evidence="1">Y61</strain>
    </source>
</reference>
<gene>
    <name evidence="1" type="ORF">ABNN70_15440</name>
</gene>
<organism evidence="1">
    <name type="scientific">Sporolactobacillus sp. Y61</name>
    <dbReference type="NCBI Taxonomy" id="3160863"/>
    <lineage>
        <taxon>Bacteria</taxon>
        <taxon>Bacillati</taxon>
        <taxon>Bacillota</taxon>
        <taxon>Bacilli</taxon>
        <taxon>Bacillales</taxon>
        <taxon>Sporolactobacillaceae</taxon>
        <taxon>Sporolactobacillus</taxon>
    </lineage>
</organism>